<reference evidence="12 13" key="1">
    <citation type="journal article" date="2016" name="Nat. Commun.">
        <title>Thousands of microbial genomes shed light on interconnected biogeochemical processes in an aquifer system.</title>
        <authorList>
            <person name="Anantharaman K."/>
            <person name="Brown C.T."/>
            <person name="Hug L.A."/>
            <person name="Sharon I."/>
            <person name="Castelle C.J."/>
            <person name="Probst A.J."/>
            <person name="Thomas B.C."/>
            <person name="Singh A."/>
            <person name="Wilkins M.J."/>
            <person name="Karaoz U."/>
            <person name="Brodie E.L."/>
            <person name="Williams K.H."/>
            <person name="Hubbard S.S."/>
            <person name="Banfield J.F."/>
        </authorList>
    </citation>
    <scope>NUCLEOTIDE SEQUENCE [LARGE SCALE GENOMIC DNA]</scope>
</reference>
<evidence type="ECO:0000256" key="9">
    <source>
        <dbReference type="ARBA" id="ARBA00029986"/>
    </source>
</evidence>
<organism evidence="12 13">
    <name type="scientific">Candidatus Roizmanbacteria bacterium RIFOXYA1_FULL_41_12</name>
    <dbReference type="NCBI Taxonomy" id="1802082"/>
    <lineage>
        <taxon>Bacteria</taxon>
        <taxon>Candidatus Roizmaniibacteriota</taxon>
    </lineage>
</organism>
<evidence type="ECO:0000313" key="13">
    <source>
        <dbReference type="Proteomes" id="UP000178450"/>
    </source>
</evidence>
<dbReference type="GO" id="GO:0051083">
    <property type="term" value="P:'de novo' cotranslational protein folding"/>
    <property type="evidence" value="ECO:0007669"/>
    <property type="project" value="TreeGrafter"/>
</dbReference>
<sequence length="292" mass="33701">MQFTDKLDKSTPSTYKIEVTIPWNEIDSAKTKALATLAKTTTVKGYRPGKAPLNLVKEVIGDQKLLEEASKEVLTAVYQELIKKHSLKPFLDPRISLLKAPQGTEWVFRFELALAPVITKLADYKKIAKEIGGELKKEDIWVPGKNKEVKVEDKTKDLRNKKIQLIFDRLIKQSELELSPLILEVEVSRRLTSLYDEIKQLGLSIERYLESKKLTPESLKKKLEQETADLYKSEFVLEQIADKEKITIEDKDLETIYKQAKSDKEKALYQQNAYVYVRLLRKQKTLDFLADL</sequence>
<dbReference type="PANTHER" id="PTHR30560:SF3">
    <property type="entry name" value="TRIGGER FACTOR-LIKE PROTEIN TIG, CHLOROPLASTIC"/>
    <property type="match status" value="1"/>
</dbReference>
<dbReference type="InterPro" id="IPR027304">
    <property type="entry name" value="Trigger_fact/SurA_dom_sf"/>
</dbReference>
<dbReference type="GO" id="GO:0044183">
    <property type="term" value="F:protein folding chaperone"/>
    <property type="evidence" value="ECO:0007669"/>
    <property type="project" value="TreeGrafter"/>
</dbReference>
<dbReference type="Gene3D" id="1.10.3120.10">
    <property type="entry name" value="Trigger factor, C-terminal domain"/>
    <property type="match status" value="1"/>
</dbReference>
<evidence type="ECO:0000259" key="11">
    <source>
        <dbReference type="Pfam" id="PF05698"/>
    </source>
</evidence>
<evidence type="ECO:0000256" key="5">
    <source>
        <dbReference type="ARBA" id="ARBA00016902"/>
    </source>
</evidence>
<feature type="domain" description="Trigger factor ribosome-binding bacterial" evidence="10">
    <location>
        <begin position="7"/>
        <end position="129"/>
    </location>
</feature>
<dbReference type="InterPro" id="IPR008881">
    <property type="entry name" value="Trigger_fac_ribosome-bd_bac"/>
</dbReference>
<dbReference type="Pfam" id="PF05698">
    <property type="entry name" value="Trigger_C"/>
    <property type="match status" value="1"/>
</dbReference>
<comment type="similarity">
    <text evidence="3">Belongs to the FKBP-type PPIase family. Tig subfamily.</text>
</comment>
<dbReference type="GO" id="GO:0043022">
    <property type="term" value="F:ribosome binding"/>
    <property type="evidence" value="ECO:0007669"/>
    <property type="project" value="TreeGrafter"/>
</dbReference>
<evidence type="ECO:0000256" key="4">
    <source>
        <dbReference type="ARBA" id="ARBA00013194"/>
    </source>
</evidence>
<evidence type="ECO:0000256" key="7">
    <source>
        <dbReference type="ARBA" id="ARBA00023186"/>
    </source>
</evidence>
<keyword evidence="8" id="KW-0413">Isomerase</keyword>
<comment type="caution">
    <text evidence="12">The sequence shown here is derived from an EMBL/GenBank/DDBJ whole genome shotgun (WGS) entry which is preliminary data.</text>
</comment>
<proteinExistence type="inferred from homology"/>
<dbReference type="Gene3D" id="3.30.70.1050">
    <property type="entry name" value="Trigger factor ribosome-binding domain"/>
    <property type="match status" value="1"/>
</dbReference>
<feature type="domain" description="Trigger factor C-terminal" evidence="11">
    <location>
        <begin position="152"/>
        <end position="261"/>
    </location>
</feature>
<protein>
    <recommendedName>
        <fullName evidence="5">Trigger factor</fullName>
        <ecNumber evidence="4">5.2.1.8</ecNumber>
    </recommendedName>
    <alternativeName>
        <fullName evidence="9">PPIase</fullName>
    </alternativeName>
</protein>
<dbReference type="InterPro" id="IPR005215">
    <property type="entry name" value="Trig_fac"/>
</dbReference>
<dbReference type="GO" id="GO:0015031">
    <property type="term" value="P:protein transport"/>
    <property type="evidence" value="ECO:0007669"/>
    <property type="project" value="InterPro"/>
</dbReference>
<dbReference type="EMBL" id="MGBG01000008">
    <property type="protein sequence ID" value="OGK66328.1"/>
    <property type="molecule type" value="Genomic_DNA"/>
</dbReference>
<dbReference type="GO" id="GO:0003755">
    <property type="term" value="F:peptidyl-prolyl cis-trans isomerase activity"/>
    <property type="evidence" value="ECO:0007669"/>
    <property type="project" value="UniProtKB-KW"/>
</dbReference>
<keyword evidence="6" id="KW-0697">Rotamase</keyword>
<evidence type="ECO:0000256" key="3">
    <source>
        <dbReference type="ARBA" id="ARBA00005464"/>
    </source>
</evidence>
<evidence type="ECO:0000259" key="10">
    <source>
        <dbReference type="Pfam" id="PF05697"/>
    </source>
</evidence>
<gene>
    <name evidence="12" type="ORF">A2209_02160</name>
</gene>
<dbReference type="GO" id="GO:0005737">
    <property type="term" value="C:cytoplasm"/>
    <property type="evidence" value="ECO:0007669"/>
    <property type="project" value="UniProtKB-SubCell"/>
</dbReference>
<comment type="subcellular location">
    <subcellularLocation>
        <location evidence="2">Cytoplasm</location>
    </subcellularLocation>
</comment>
<name>A0A1F7KEN5_9BACT</name>
<evidence type="ECO:0000256" key="2">
    <source>
        <dbReference type="ARBA" id="ARBA00004496"/>
    </source>
</evidence>
<dbReference type="InterPro" id="IPR036611">
    <property type="entry name" value="Trigger_fac_ribosome-bd_sf"/>
</dbReference>
<dbReference type="AlphaFoldDB" id="A0A1F7KEN5"/>
<dbReference type="Proteomes" id="UP000178450">
    <property type="component" value="Unassembled WGS sequence"/>
</dbReference>
<dbReference type="PANTHER" id="PTHR30560">
    <property type="entry name" value="TRIGGER FACTOR CHAPERONE AND PEPTIDYL-PROLYL CIS/TRANS ISOMERASE"/>
    <property type="match status" value="1"/>
</dbReference>
<evidence type="ECO:0000256" key="8">
    <source>
        <dbReference type="ARBA" id="ARBA00023235"/>
    </source>
</evidence>
<accession>A0A1F7KEN5</accession>
<evidence type="ECO:0000256" key="6">
    <source>
        <dbReference type="ARBA" id="ARBA00023110"/>
    </source>
</evidence>
<dbReference type="EC" id="5.2.1.8" evidence="4"/>
<dbReference type="Pfam" id="PF05697">
    <property type="entry name" value="Trigger_N"/>
    <property type="match status" value="1"/>
</dbReference>
<comment type="catalytic activity">
    <reaction evidence="1">
        <text>[protein]-peptidylproline (omega=180) = [protein]-peptidylproline (omega=0)</text>
        <dbReference type="Rhea" id="RHEA:16237"/>
        <dbReference type="Rhea" id="RHEA-COMP:10747"/>
        <dbReference type="Rhea" id="RHEA-COMP:10748"/>
        <dbReference type="ChEBI" id="CHEBI:83833"/>
        <dbReference type="ChEBI" id="CHEBI:83834"/>
        <dbReference type="EC" id="5.2.1.8"/>
    </reaction>
</comment>
<dbReference type="SUPFAM" id="SSF102735">
    <property type="entry name" value="Trigger factor ribosome-binding domain"/>
    <property type="match status" value="1"/>
</dbReference>
<keyword evidence="7" id="KW-0143">Chaperone</keyword>
<dbReference type="SUPFAM" id="SSF109998">
    <property type="entry name" value="Triger factor/SurA peptide-binding domain-like"/>
    <property type="match status" value="1"/>
</dbReference>
<evidence type="ECO:0000313" key="12">
    <source>
        <dbReference type="EMBL" id="OGK66328.1"/>
    </source>
</evidence>
<dbReference type="GO" id="GO:0043335">
    <property type="term" value="P:protein unfolding"/>
    <property type="evidence" value="ECO:0007669"/>
    <property type="project" value="TreeGrafter"/>
</dbReference>
<dbReference type="InterPro" id="IPR008880">
    <property type="entry name" value="Trigger_fac_C"/>
</dbReference>
<evidence type="ECO:0000256" key="1">
    <source>
        <dbReference type="ARBA" id="ARBA00000971"/>
    </source>
</evidence>
<dbReference type="InterPro" id="IPR037041">
    <property type="entry name" value="Trigger_fac_C_sf"/>
</dbReference>